<reference evidence="13 14" key="1">
    <citation type="submission" date="2012-01" db="EMBL/GenBank/DDBJ databases">
        <title>Complete sequence of chromosome of Clostridium pasteurianum BC1.</title>
        <authorList>
            <consortium name="US DOE Joint Genome Institute"/>
            <person name="Lucas S."/>
            <person name="Han J."/>
            <person name="Lapidus A."/>
            <person name="Cheng J.-F."/>
            <person name="Goodwin L."/>
            <person name="Pitluck S."/>
            <person name="Peters L."/>
            <person name="Mikhailova N."/>
            <person name="Teshima H."/>
            <person name="Detter J.C."/>
            <person name="Han C."/>
            <person name="Tapia R."/>
            <person name="Land M."/>
            <person name="Hauser L."/>
            <person name="Kyrpides N."/>
            <person name="Ivanova N."/>
            <person name="Pagani I."/>
            <person name="Dunn J."/>
            <person name="Taghavi S."/>
            <person name="Francis A."/>
            <person name="van der Lelie D."/>
            <person name="Woyke T."/>
        </authorList>
    </citation>
    <scope>NUCLEOTIDE SEQUENCE [LARGE SCALE GENOMIC DNA]</scope>
    <source>
        <strain evidence="13 14">BC1</strain>
    </source>
</reference>
<dbReference type="Proteomes" id="UP000013523">
    <property type="component" value="Chromosome"/>
</dbReference>
<dbReference type="EMBL" id="CP003261">
    <property type="protein sequence ID" value="AGK96389.1"/>
    <property type="molecule type" value="Genomic_DNA"/>
</dbReference>
<dbReference type="RefSeq" id="WP_015614711.1">
    <property type="nucleotide sequence ID" value="NC_021182.1"/>
</dbReference>
<dbReference type="GO" id="GO:0005886">
    <property type="term" value="C:plasma membrane"/>
    <property type="evidence" value="ECO:0007669"/>
    <property type="project" value="UniProtKB-SubCell"/>
</dbReference>
<keyword evidence="5" id="KW-0547">Nucleotide-binding</keyword>
<evidence type="ECO:0000259" key="12">
    <source>
        <dbReference type="PROSITE" id="PS50109"/>
    </source>
</evidence>
<dbReference type="STRING" id="86416.Clopa_1414"/>
<dbReference type="GO" id="GO:0071555">
    <property type="term" value="P:cell wall organization"/>
    <property type="evidence" value="ECO:0007669"/>
    <property type="project" value="InterPro"/>
</dbReference>
<dbReference type="Gene3D" id="1.10.1760.20">
    <property type="match status" value="1"/>
</dbReference>
<keyword evidence="7" id="KW-0067">ATP-binding</keyword>
<dbReference type="Pfam" id="PF07694">
    <property type="entry name" value="5TM-5TMR_LYT"/>
    <property type="match status" value="1"/>
</dbReference>
<evidence type="ECO:0000256" key="4">
    <source>
        <dbReference type="ARBA" id="ARBA00022692"/>
    </source>
</evidence>
<feature type="transmembrane region" description="Helical" evidence="11">
    <location>
        <begin position="85"/>
        <end position="107"/>
    </location>
</feature>
<dbReference type="Gene3D" id="3.30.565.10">
    <property type="entry name" value="Histidine kinase-like ATPase, C-terminal domain"/>
    <property type="match status" value="1"/>
</dbReference>
<dbReference type="InterPro" id="IPR010559">
    <property type="entry name" value="Sig_transdc_His_kin_internal"/>
</dbReference>
<evidence type="ECO:0000256" key="8">
    <source>
        <dbReference type="ARBA" id="ARBA00022989"/>
    </source>
</evidence>
<feature type="transmembrane region" description="Helical" evidence="11">
    <location>
        <begin position="148"/>
        <end position="170"/>
    </location>
</feature>
<dbReference type="InterPro" id="IPR005467">
    <property type="entry name" value="His_kinase_dom"/>
</dbReference>
<comment type="subcellular location">
    <subcellularLocation>
        <location evidence="1">Cell membrane</location>
        <topology evidence="1">Multi-pass membrane protein</topology>
    </subcellularLocation>
</comment>
<dbReference type="Pfam" id="PF02518">
    <property type="entry name" value="HATPase_c"/>
    <property type="match status" value="1"/>
</dbReference>
<keyword evidence="8 11" id="KW-1133">Transmembrane helix</keyword>
<dbReference type="InterPro" id="IPR036890">
    <property type="entry name" value="HATPase_C_sf"/>
</dbReference>
<keyword evidence="2" id="KW-1003">Cell membrane</keyword>
<evidence type="ECO:0000256" key="3">
    <source>
        <dbReference type="ARBA" id="ARBA00022679"/>
    </source>
</evidence>
<evidence type="ECO:0000313" key="13">
    <source>
        <dbReference type="EMBL" id="AGK96389.1"/>
    </source>
</evidence>
<evidence type="ECO:0000256" key="2">
    <source>
        <dbReference type="ARBA" id="ARBA00022475"/>
    </source>
</evidence>
<protein>
    <submittedName>
        <fullName evidence="13">Putative regulator of cell autolysis</fullName>
    </submittedName>
</protein>
<evidence type="ECO:0000256" key="11">
    <source>
        <dbReference type="SAM" id="Phobius"/>
    </source>
</evidence>
<organism evidence="13 14">
    <name type="scientific">Clostridium pasteurianum BC1</name>
    <dbReference type="NCBI Taxonomy" id="86416"/>
    <lineage>
        <taxon>Bacteria</taxon>
        <taxon>Bacillati</taxon>
        <taxon>Bacillota</taxon>
        <taxon>Clostridia</taxon>
        <taxon>Eubacteriales</taxon>
        <taxon>Clostridiaceae</taxon>
        <taxon>Clostridium</taxon>
    </lineage>
</organism>
<dbReference type="OrthoDB" id="9809348at2"/>
<dbReference type="GO" id="GO:0000155">
    <property type="term" value="F:phosphorelay sensor kinase activity"/>
    <property type="evidence" value="ECO:0007669"/>
    <property type="project" value="InterPro"/>
</dbReference>
<evidence type="ECO:0000256" key="1">
    <source>
        <dbReference type="ARBA" id="ARBA00004651"/>
    </source>
</evidence>
<keyword evidence="4 11" id="KW-0812">Transmembrane</keyword>
<feature type="transmembrane region" description="Helical" evidence="11">
    <location>
        <begin position="41"/>
        <end position="65"/>
    </location>
</feature>
<evidence type="ECO:0000256" key="10">
    <source>
        <dbReference type="ARBA" id="ARBA00023136"/>
    </source>
</evidence>
<dbReference type="Pfam" id="PF06580">
    <property type="entry name" value="His_kinase"/>
    <property type="match status" value="1"/>
</dbReference>
<evidence type="ECO:0000313" key="14">
    <source>
        <dbReference type="Proteomes" id="UP000013523"/>
    </source>
</evidence>
<evidence type="ECO:0000256" key="7">
    <source>
        <dbReference type="ARBA" id="ARBA00022840"/>
    </source>
</evidence>
<sequence>MIYIQLLENMALIVLFAYIYNQSKVLKRLTRNNFKIKNKILIVIFFSILGVIGNYTGIDVGPYAINKTNISTGYLGMYDAIANTRPIASIVSGYIYGPVVGSIVGFISGTHRYFLGGFTALACGIATVMEGIVSGIVGKKLKNTNLNIKYACAAAVIAECVQMIVILIFSRPFSMALQLVKIIAVPMIIINSLGTIIFISIIKNAKEECDRIGAIEAQKALNIAQKTLEYMRKDGLNIETGKNISKIIYEMTNIDGIFIGNKDEFLTCRGEDIDEKNIKNFFNEYYKSPHRKVIKMVNMFFICTPFNVSDSGFEGVLGLGLKSKKNITTYFIQFAEELSDLLSNQIELYKLNKLAEEASTAKFRVLRAQIEPHFLFNALNTIASFCRTNPLKAKELIIDLSNYFRKTLKRQEDFVTLREEVEFVQSYFSIEEARFGNRLKLIIDIPESIMNMKMPSFILQPIVENAVKHGILPKPEGGSVYLKVFLENGEMRFYVRDTGVGMSEDRLKEVLLNWPGIGLKNVNERLKLLYGEDYGLSIKTSFNKGTKISFLIPIEEVLSVNG</sequence>
<name>R4K774_CLOPA</name>
<keyword evidence="3" id="KW-0808">Transferase</keyword>
<feature type="transmembrane region" description="Helical" evidence="11">
    <location>
        <begin position="114"/>
        <end position="136"/>
    </location>
</feature>
<dbReference type="PANTHER" id="PTHR34220:SF7">
    <property type="entry name" value="SENSOR HISTIDINE KINASE YPDA"/>
    <property type="match status" value="1"/>
</dbReference>
<accession>R4K774</accession>
<dbReference type="SUPFAM" id="SSF55874">
    <property type="entry name" value="ATPase domain of HSP90 chaperone/DNA topoisomerase II/histidine kinase"/>
    <property type="match status" value="1"/>
</dbReference>
<evidence type="ECO:0000256" key="5">
    <source>
        <dbReference type="ARBA" id="ARBA00022741"/>
    </source>
</evidence>
<evidence type="ECO:0000256" key="9">
    <source>
        <dbReference type="ARBA" id="ARBA00023012"/>
    </source>
</evidence>
<dbReference type="PATRIC" id="fig|86416.3.peg.1412"/>
<dbReference type="GO" id="GO:0005524">
    <property type="term" value="F:ATP binding"/>
    <property type="evidence" value="ECO:0007669"/>
    <property type="project" value="UniProtKB-KW"/>
</dbReference>
<dbReference type="AlphaFoldDB" id="R4K774"/>
<dbReference type="PANTHER" id="PTHR34220">
    <property type="entry name" value="SENSOR HISTIDINE KINASE YPDA"/>
    <property type="match status" value="1"/>
</dbReference>
<dbReference type="InterPro" id="IPR003594">
    <property type="entry name" value="HATPase_dom"/>
</dbReference>
<keyword evidence="14" id="KW-1185">Reference proteome</keyword>
<dbReference type="eggNOG" id="COG3275">
    <property type="taxonomic scope" value="Bacteria"/>
</dbReference>
<keyword evidence="10 11" id="KW-0472">Membrane</keyword>
<feature type="transmembrane region" description="Helical" evidence="11">
    <location>
        <begin position="182"/>
        <end position="202"/>
    </location>
</feature>
<dbReference type="HOGENOM" id="CLU_020473_3_3_9"/>
<dbReference type="PROSITE" id="PS50109">
    <property type="entry name" value="HIS_KIN"/>
    <property type="match status" value="1"/>
</dbReference>
<dbReference type="InterPro" id="IPR011620">
    <property type="entry name" value="Sig_transdc_His_kinase_LytS_TM"/>
</dbReference>
<dbReference type="InterPro" id="IPR050640">
    <property type="entry name" value="Bact_2-comp_sensor_kinase"/>
</dbReference>
<gene>
    <name evidence="13" type="ORF">Clopa_1414</name>
</gene>
<keyword evidence="6" id="KW-0418">Kinase</keyword>
<proteinExistence type="predicted"/>
<feature type="domain" description="Histidine kinase" evidence="12">
    <location>
        <begin position="392"/>
        <end position="556"/>
    </location>
</feature>
<evidence type="ECO:0000256" key="6">
    <source>
        <dbReference type="ARBA" id="ARBA00022777"/>
    </source>
</evidence>
<feature type="transmembrane region" description="Helical" evidence="11">
    <location>
        <begin position="6"/>
        <end position="21"/>
    </location>
</feature>
<keyword evidence="9" id="KW-0902">Two-component regulatory system</keyword>
<dbReference type="KEGG" id="cpas:Clopa_1414"/>
<dbReference type="SMART" id="SM00387">
    <property type="entry name" value="HATPase_c"/>
    <property type="match status" value="1"/>
</dbReference>